<evidence type="ECO:0000313" key="3">
    <source>
        <dbReference type="Proteomes" id="UP000000600"/>
    </source>
</evidence>
<organism evidence="2 3">
    <name type="scientific">Paramecium tetraurelia</name>
    <dbReference type="NCBI Taxonomy" id="5888"/>
    <lineage>
        <taxon>Eukaryota</taxon>
        <taxon>Sar</taxon>
        <taxon>Alveolata</taxon>
        <taxon>Ciliophora</taxon>
        <taxon>Intramacronucleata</taxon>
        <taxon>Oligohymenophorea</taxon>
        <taxon>Peniculida</taxon>
        <taxon>Parameciidae</taxon>
        <taxon>Paramecium</taxon>
    </lineage>
</organism>
<dbReference type="OMA" id="ITECEIY"/>
<evidence type="ECO:0000259" key="1">
    <source>
        <dbReference type="Pfam" id="PF07534"/>
    </source>
</evidence>
<dbReference type="KEGG" id="ptm:GSPATT00039822001"/>
<dbReference type="RefSeq" id="XP_001455145.1">
    <property type="nucleotide sequence ID" value="XM_001455108.2"/>
</dbReference>
<dbReference type="HOGENOM" id="CLU_1745423_0_0_1"/>
<sequence length="150" mass="17992">KSYNKIKNQIKQYAKRIFQLIKLKKNQMREYKFFNYQQNQIYLKLITGSKYLILYKRRLKHSSNSLFQFIKNKVNGKGNLLMVFKSKSNYIFGAYSPCVWKLCDAGQYGEDNTISSFMFSQIYNLIYPLMQEYKSYAIHCNTNLGTFIWM</sequence>
<dbReference type="Proteomes" id="UP000000600">
    <property type="component" value="Unassembled WGS sequence"/>
</dbReference>
<evidence type="ECO:0000313" key="2">
    <source>
        <dbReference type="EMBL" id="CAK87748.1"/>
    </source>
</evidence>
<dbReference type="Pfam" id="PF07534">
    <property type="entry name" value="TLD"/>
    <property type="match status" value="1"/>
</dbReference>
<keyword evidence="3" id="KW-1185">Reference proteome</keyword>
<reference evidence="2 3" key="1">
    <citation type="journal article" date="2006" name="Nature">
        <title>Global trends of whole-genome duplications revealed by the ciliate Paramecium tetraurelia.</title>
        <authorList>
            <consortium name="Genoscope"/>
            <person name="Aury J.-M."/>
            <person name="Jaillon O."/>
            <person name="Duret L."/>
            <person name="Noel B."/>
            <person name="Jubin C."/>
            <person name="Porcel B.M."/>
            <person name="Segurens B."/>
            <person name="Daubin V."/>
            <person name="Anthouard V."/>
            <person name="Aiach N."/>
            <person name="Arnaiz O."/>
            <person name="Billaut A."/>
            <person name="Beisson J."/>
            <person name="Blanc I."/>
            <person name="Bouhouche K."/>
            <person name="Camara F."/>
            <person name="Duharcourt S."/>
            <person name="Guigo R."/>
            <person name="Gogendeau D."/>
            <person name="Katinka M."/>
            <person name="Keller A.-M."/>
            <person name="Kissmehl R."/>
            <person name="Klotz C."/>
            <person name="Koll F."/>
            <person name="Le Moue A."/>
            <person name="Lepere C."/>
            <person name="Malinsky S."/>
            <person name="Nowacki M."/>
            <person name="Nowak J.K."/>
            <person name="Plattner H."/>
            <person name="Poulain J."/>
            <person name="Ruiz F."/>
            <person name="Serrano V."/>
            <person name="Zagulski M."/>
            <person name="Dessen P."/>
            <person name="Betermier M."/>
            <person name="Weissenbach J."/>
            <person name="Scarpelli C."/>
            <person name="Schachter V."/>
            <person name="Sperling L."/>
            <person name="Meyer E."/>
            <person name="Cohen J."/>
            <person name="Wincker P."/>
        </authorList>
    </citation>
    <scope>NUCLEOTIDE SEQUENCE [LARGE SCALE GENOMIC DNA]</scope>
    <source>
        <strain evidence="2 3">Stock d4-2</strain>
    </source>
</reference>
<dbReference type="InParanoid" id="A0DXI1"/>
<dbReference type="InterPro" id="IPR006571">
    <property type="entry name" value="TLDc_dom"/>
</dbReference>
<protein>
    <recommendedName>
        <fullName evidence="1">TLDc domain-containing protein</fullName>
    </recommendedName>
</protein>
<gene>
    <name evidence="2" type="ORF">GSPATT00039822001</name>
</gene>
<feature type="non-terminal residue" evidence="2">
    <location>
        <position position="1"/>
    </location>
</feature>
<feature type="domain" description="TLDc" evidence="1">
    <location>
        <begin position="52"/>
        <end position="143"/>
    </location>
</feature>
<dbReference type="GeneID" id="5040930"/>
<accession>A0DXI1</accession>
<name>A0DXI1_PARTE</name>
<dbReference type="EMBL" id="CT868633">
    <property type="protein sequence ID" value="CAK87748.1"/>
    <property type="molecule type" value="Genomic_DNA"/>
</dbReference>
<proteinExistence type="predicted"/>
<dbReference type="OrthoDB" id="10001977at2759"/>
<dbReference type="AlphaFoldDB" id="A0DXI1"/>